<keyword evidence="8" id="KW-0469">Meiosis</keyword>
<evidence type="ECO:0000256" key="4">
    <source>
        <dbReference type="ARBA" id="ARBA00022618"/>
    </source>
</evidence>
<dbReference type="Gene3D" id="1.20.120.850">
    <property type="entry name" value="SWI2/SNF2 ATPases, N-terminal domain"/>
    <property type="match status" value="1"/>
</dbReference>
<keyword evidence="6" id="KW-0378">Hydrolase</keyword>
<dbReference type="PROSITE" id="PS51194">
    <property type="entry name" value="HELICASE_CTER"/>
    <property type="match status" value="1"/>
</dbReference>
<dbReference type="GO" id="GO:0005524">
    <property type="term" value="F:ATP binding"/>
    <property type="evidence" value="ECO:0007669"/>
    <property type="project" value="InterPro"/>
</dbReference>
<dbReference type="AlphaFoldDB" id="A0A6P8YSI3"/>
<dbReference type="SMART" id="SM00490">
    <property type="entry name" value="HELICc"/>
    <property type="match status" value="1"/>
</dbReference>
<evidence type="ECO:0000256" key="5">
    <source>
        <dbReference type="ARBA" id="ARBA00022776"/>
    </source>
</evidence>
<evidence type="ECO:0000313" key="15">
    <source>
        <dbReference type="Proteomes" id="UP000515158"/>
    </source>
</evidence>
<dbReference type="GO" id="GO:0005634">
    <property type="term" value="C:nucleus"/>
    <property type="evidence" value="ECO:0007669"/>
    <property type="project" value="UniProtKB-SubCell"/>
</dbReference>
<evidence type="ECO:0000256" key="1">
    <source>
        <dbReference type="ARBA" id="ARBA00004123"/>
    </source>
</evidence>
<dbReference type="InParanoid" id="A0A6P8YSI3"/>
<dbReference type="PROSITE" id="PS51192">
    <property type="entry name" value="HELICASE_ATP_BIND_1"/>
    <property type="match status" value="1"/>
</dbReference>
<evidence type="ECO:0000256" key="12">
    <source>
        <dbReference type="SAM" id="MobiDB-lite"/>
    </source>
</evidence>
<dbReference type="RefSeq" id="XP_034240340.1">
    <property type="nucleotide sequence ID" value="XM_034384449.1"/>
</dbReference>
<dbReference type="GO" id="GO:0016787">
    <property type="term" value="F:hydrolase activity"/>
    <property type="evidence" value="ECO:0007669"/>
    <property type="project" value="UniProtKB-KW"/>
</dbReference>
<keyword evidence="5" id="KW-0498">Mitosis</keyword>
<dbReference type="Gene3D" id="3.40.50.300">
    <property type="entry name" value="P-loop containing nucleotide triphosphate hydrolases"/>
    <property type="match status" value="1"/>
</dbReference>
<dbReference type="GO" id="GO:0051301">
    <property type="term" value="P:cell division"/>
    <property type="evidence" value="ECO:0007669"/>
    <property type="project" value="UniProtKB-KW"/>
</dbReference>
<feature type="compositionally biased region" description="Acidic residues" evidence="12">
    <location>
        <begin position="688"/>
        <end position="701"/>
    </location>
</feature>
<keyword evidence="15" id="KW-1185">Reference proteome</keyword>
<dbReference type="FunFam" id="3.40.50.10810:FF:000019">
    <property type="entry name" value="DNA excision repair protein ERCC-6-like 2 isoform X1"/>
    <property type="match status" value="1"/>
</dbReference>
<dbReference type="PANTHER" id="PTHR45629:SF7">
    <property type="entry name" value="DNA EXCISION REPAIR PROTEIN ERCC-6-RELATED"/>
    <property type="match status" value="1"/>
</dbReference>
<comment type="subcellular location">
    <subcellularLocation>
        <location evidence="1">Nucleus</location>
    </subcellularLocation>
</comment>
<evidence type="ECO:0000256" key="2">
    <source>
        <dbReference type="ARBA" id="ARBA00011467"/>
    </source>
</evidence>
<organism evidence="16">
    <name type="scientific">Thrips palmi</name>
    <name type="common">Melon thrips</name>
    <dbReference type="NCBI Taxonomy" id="161013"/>
    <lineage>
        <taxon>Eukaryota</taxon>
        <taxon>Metazoa</taxon>
        <taxon>Ecdysozoa</taxon>
        <taxon>Arthropoda</taxon>
        <taxon>Hexapoda</taxon>
        <taxon>Insecta</taxon>
        <taxon>Pterygota</taxon>
        <taxon>Neoptera</taxon>
        <taxon>Paraneoptera</taxon>
        <taxon>Thysanoptera</taxon>
        <taxon>Terebrantia</taxon>
        <taxon>Thripoidea</taxon>
        <taxon>Thripidae</taxon>
        <taxon>Thrips</taxon>
    </lineage>
</organism>
<comment type="subunit">
    <text evidence="2">Interacts (via N-terminus) with spn-A/Rad51.</text>
</comment>
<dbReference type="InterPro" id="IPR038718">
    <property type="entry name" value="SNF2-like_sf"/>
</dbReference>
<keyword evidence="9" id="KW-0131">Cell cycle</keyword>
<dbReference type="GO" id="GO:0051321">
    <property type="term" value="P:meiotic cell cycle"/>
    <property type="evidence" value="ECO:0007669"/>
    <property type="project" value="UniProtKB-KW"/>
</dbReference>
<gene>
    <name evidence="16" type="primary">LOC117644816</name>
</gene>
<dbReference type="InterPro" id="IPR027417">
    <property type="entry name" value="P-loop_NTPase"/>
</dbReference>
<feature type="domain" description="Helicase ATP-binding" evidence="13">
    <location>
        <begin position="54"/>
        <end position="239"/>
    </location>
</feature>
<dbReference type="InterPro" id="IPR050496">
    <property type="entry name" value="SNF2_RAD54_helicase_repair"/>
</dbReference>
<feature type="compositionally biased region" description="Polar residues" evidence="12">
    <location>
        <begin position="892"/>
        <end position="902"/>
    </location>
</feature>
<reference evidence="16" key="1">
    <citation type="submission" date="2025-08" db="UniProtKB">
        <authorList>
            <consortium name="RefSeq"/>
        </authorList>
    </citation>
    <scope>IDENTIFICATION</scope>
    <source>
        <tissue evidence="16">Total insect</tissue>
    </source>
</reference>
<evidence type="ECO:0000256" key="8">
    <source>
        <dbReference type="ARBA" id="ARBA00023254"/>
    </source>
</evidence>
<dbReference type="SUPFAM" id="SSF52540">
    <property type="entry name" value="P-loop containing nucleoside triphosphate hydrolases"/>
    <property type="match status" value="2"/>
</dbReference>
<dbReference type="GeneID" id="117644816"/>
<keyword evidence="4" id="KW-0132">Cell division</keyword>
<evidence type="ECO:0000313" key="16">
    <source>
        <dbReference type="RefSeq" id="XP_034240340.1"/>
    </source>
</evidence>
<name>A0A6P8YSI3_THRPL</name>
<proteinExistence type="predicted"/>
<feature type="region of interest" description="Disordered" evidence="12">
    <location>
        <begin position="665"/>
        <end position="702"/>
    </location>
</feature>
<feature type="compositionally biased region" description="Acidic residues" evidence="12">
    <location>
        <begin position="665"/>
        <end position="674"/>
    </location>
</feature>
<dbReference type="Gene3D" id="3.40.50.10810">
    <property type="entry name" value="Tandem AAA-ATPase domain"/>
    <property type="match status" value="1"/>
</dbReference>
<dbReference type="Proteomes" id="UP000515158">
    <property type="component" value="Unplaced"/>
</dbReference>
<dbReference type="InterPro" id="IPR000330">
    <property type="entry name" value="SNF2_N"/>
</dbReference>
<evidence type="ECO:0000256" key="9">
    <source>
        <dbReference type="ARBA" id="ARBA00023306"/>
    </source>
</evidence>
<dbReference type="Pfam" id="PF00271">
    <property type="entry name" value="Helicase_C"/>
    <property type="match status" value="1"/>
</dbReference>
<dbReference type="SMART" id="SM00487">
    <property type="entry name" value="DEXDc"/>
    <property type="match status" value="1"/>
</dbReference>
<evidence type="ECO:0000256" key="10">
    <source>
        <dbReference type="ARBA" id="ARBA00024776"/>
    </source>
</evidence>
<dbReference type="InterPro" id="IPR049730">
    <property type="entry name" value="SNF2/RAD54-like_C"/>
</dbReference>
<dbReference type="OrthoDB" id="448448at2759"/>
<evidence type="ECO:0000259" key="13">
    <source>
        <dbReference type="PROSITE" id="PS51192"/>
    </source>
</evidence>
<protein>
    <recommendedName>
        <fullName evidence="3">DNA repair and recombination protein RAD54-like</fullName>
    </recommendedName>
    <alternativeName>
        <fullName evidence="11">Protein okra</fullName>
    </alternativeName>
</protein>
<dbReference type="Pfam" id="PF00176">
    <property type="entry name" value="SNF2-rel_dom"/>
    <property type="match status" value="1"/>
</dbReference>
<comment type="function">
    <text evidence="10">Involved in mitotic DNA repair and meiotic recombination. Functions in the recombinational DNA repair pathway. Essential for interhomolog gene conversion (GC), but may have a less important role in intersister GC than spn-A/Rad51. In the presence of DNA, spn-A/Rad51 enhances the ATPase activity of okr/Rad54.</text>
</comment>
<dbReference type="CDD" id="cd18793">
    <property type="entry name" value="SF2_C_SNF"/>
    <property type="match status" value="1"/>
</dbReference>
<dbReference type="InterPro" id="IPR014001">
    <property type="entry name" value="Helicase_ATP-bd"/>
</dbReference>
<sequence>MDDDYEKPLLRCQPCSEKLPLVLSDEDVQPRIQVPPSIAQYLRDYQLDGVRFLYRKFKKGEGGILGDDMGLGKTVQAIAFIAAILQMKGTKEDKLRHCMTYIREDIAPGIELPSVNPVLVICPASLIDNWFDELQTWGHFWVQKLTTANRLDLINRARRKECDVVLITFELARSCIDLLNMVDWTCILADEVHRIKEYNSQITKALCRLRCQIRFGFTGTPYQNNLKEVLCLLNWSNPNSMSDFNACANDISRAVELGSRFSATLREISENRIACLRFKQLKREYIFRRTKDILAKHLPPKTDLVVFCELTQTQKDIYRMITQLPDLQKLLSCSKDKDAQKTVASKRRTGLLFTYLHLLQKTANHVGLLLSGISSQMNDMTQKVCRQALEDCAGLKGIPEKKWMDALSDISMSGKMLALSQLLPVFLARKDKILIFSYSTKVLDFVQNHLKKMSYKFCRLDGTTPTKLRLPMVKTFNSSPDMSIFLLSTKAGGVGLNITSANVVIIYDPNWNPAHDMQAQDRAHRLGQQRSVKVYRLLSTSTIEEFVYLRQVYKQQLGSSSMTSKSGRRYFDGVSGDTRYYGELFGIRNLFSFRESEGSLTEELLLKQQQLEEKFRLKLETPVREKGTRTCVAQCAVLGVNTKDDINTSKSGLAQLCQDVFETPVDDENEDWQDEQNANRTTIHSENEYEDDEEEDSEDEDSKCNSIDTLLEKSGAVRHVLQHQEVVAPSKVEEFVAACAIRDVFQKGINSQLPAFDCSIETQNTTVENKHEEGSKITARSRLKFTQIARQEFLTPLELATKVISMSRQEKVNLLNKYQKRQQLGLVSASMHKRVRPLSESVVEIISPKKKVVQVPCSSNMELPPSEAAPQAGGDFSVEESRISITEDQDVDNSVGSETPSSFEKEAQSVCPSLSREAIRLVEQVVYKKNRKGAQDNTEKKALSSGTNLKECADGGDAVLKSNEDKCYASCFDKKHQAIDHGTGCSVEAVELIGSMLFSHGIRKPSPQKNARKSLEVNFGASTSRFVESPVSYSEPEQPIFKAEDDVFLKLIKSGKLKQL</sequence>
<dbReference type="PANTHER" id="PTHR45629">
    <property type="entry name" value="SNF2/RAD54 FAMILY MEMBER"/>
    <property type="match status" value="1"/>
</dbReference>
<dbReference type="InterPro" id="IPR001650">
    <property type="entry name" value="Helicase_C-like"/>
</dbReference>
<feature type="domain" description="Helicase C-terminal" evidence="14">
    <location>
        <begin position="418"/>
        <end position="568"/>
    </location>
</feature>
<evidence type="ECO:0000256" key="6">
    <source>
        <dbReference type="ARBA" id="ARBA00022801"/>
    </source>
</evidence>
<evidence type="ECO:0000256" key="3">
    <source>
        <dbReference type="ARBA" id="ARBA00015341"/>
    </source>
</evidence>
<accession>A0A6P8YSI3</accession>
<feature type="region of interest" description="Disordered" evidence="12">
    <location>
        <begin position="887"/>
        <end position="906"/>
    </location>
</feature>
<dbReference type="KEGG" id="tpal:117644816"/>
<evidence type="ECO:0000256" key="7">
    <source>
        <dbReference type="ARBA" id="ARBA00023242"/>
    </source>
</evidence>
<keyword evidence="7" id="KW-0539">Nucleus</keyword>
<evidence type="ECO:0000259" key="14">
    <source>
        <dbReference type="PROSITE" id="PS51194"/>
    </source>
</evidence>
<evidence type="ECO:0000256" key="11">
    <source>
        <dbReference type="ARBA" id="ARBA00029956"/>
    </source>
</evidence>